<comment type="caution">
    <text evidence="3">The sequence shown here is derived from an EMBL/GenBank/DDBJ whole genome shotgun (WGS) entry which is preliminary data.</text>
</comment>
<keyword evidence="2" id="KW-0812">Transmembrane</keyword>
<reference evidence="3" key="1">
    <citation type="submission" date="2021-09" db="EMBL/GenBank/DDBJ databases">
        <authorList>
            <consortium name="AG Swart"/>
            <person name="Singh M."/>
            <person name="Singh A."/>
            <person name="Seah K."/>
            <person name="Emmerich C."/>
        </authorList>
    </citation>
    <scope>NUCLEOTIDE SEQUENCE</scope>
    <source>
        <strain evidence="3">ATCC30299</strain>
    </source>
</reference>
<feature type="region of interest" description="Disordered" evidence="1">
    <location>
        <begin position="1"/>
        <end position="20"/>
    </location>
</feature>
<dbReference type="EMBL" id="CAJZBQ010000036">
    <property type="protein sequence ID" value="CAG9324560.1"/>
    <property type="molecule type" value="Genomic_DNA"/>
</dbReference>
<accession>A0AAU9JM60</accession>
<sequence length="113" mass="12719">MQEDENTSINKDSNLSGSFDKPLSADLKSPPFPLMSFLMVLFFAICSIASMLTGFYVKNSYRSIAKAVPLWLLGGFFFLLFLTASLCYASKIQRRQRRGVEIYAKVNTDEANN</sequence>
<evidence type="ECO:0000313" key="4">
    <source>
        <dbReference type="Proteomes" id="UP001162131"/>
    </source>
</evidence>
<gene>
    <name evidence="3" type="ORF">BSTOLATCC_MIC36346</name>
</gene>
<evidence type="ECO:0000313" key="3">
    <source>
        <dbReference type="EMBL" id="CAG9324560.1"/>
    </source>
</evidence>
<feature type="transmembrane region" description="Helical" evidence="2">
    <location>
        <begin position="69"/>
        <end position="89"/>
    </location>
</feature>
<proteinExistence type="predicted"/>
<dbReference type="AlphaFoldDB" id="A0AAU9JM60"/>
<evidence type="ECO:0008006" key="5">
    <source>
        <dbReference type="Google" id="ProtNLM"/>
    </source>
</evidence>
<feature type="compositionally biased region" description="Polar residues" evidence="1">
    <location>
        <begin position="7"/>
        <end position="17"/>
    </location>
</feature>
<keyword evidence="4" id="KW-1185">Reference proteome</keyword>
<protein>
    <recommendedName>
        <fullName evidence="5">Transmembrane protein</fullName>
    </recommendedName>
</protein>
<keyword evidence="2" id="KW-0472">Membrane</keyword>
<name>A0AAU9JM60_9CILI</name>
<organism evidence="3 4">
    <name type="scientific">Blepharisma stoltei</name>
    <dbReference type="NCBI Taxonomy" id="1481888"/>
    <lineage>
        <taxon>Eukaryota</taxon>
        <taxon>Sar</taxon>
        <taxon>Alveolata</taxon>
        <taxon>Ciliophora</taxon>
        <taxon>Postciliodesmatophora</taxon>
        <taxon>Heterotrichea</taxon>
        <taxon>Heterotrichida</taxon>
        <taxon>Blepharismidae</taxon>
        <taxon>Blepharisma</taxon>
    </lineage>
</organism>
<evidence type="ECO:0000256" key="1">
    <source>
        <dbReference type="SAM" id="MobiDB-lite"/>
    </source>
</evidence>
<keyword evidence="2" id="KW-1133">Transmembrane helix</keyword>
<evidence type="ECO:0000256" key="2">
    <source>
        <dbReference type="SAM" id="Phobius"/>
    </source>
</evidence>
<dbReference type="Proteomes" id="UP001162131">
    <property type="component" value="Unassembled WGS sequence"/>
</dbReference>
<feature type="transmembrane region" description="Helical" evidence="2">
    <location>
        <begin position="37"/>
        <end position="57"/>
    </location>
</feature>